<feature type="domain" description="HTH tetR-type" evidence="6">
    <location>
        <begin position="39"/>
        <end position="99"/>
    </location>
</feature>
<dbReference type="PANTHER" id="PTHR30055">
    <property type="entry name" value="HTH-TYPE TRANSCRIPTIONAL REGULATOR RUTR"/>
    <property type="match status" value="1"/>
</dbReference>
<dbReference type="AlphaFoldDB" id="A0A1V2HZW8"/>
<keyword evidence="2 4" id="KW-0238">DNA-binding</keyword>
<evidence type="ECO:0000256" key="5">
    <source>
        <dbReference type="SAM" id="MobiDB-lite"/>
    </source>
</evidence>
<keyword evidence="8" id="KW-1185">Reference proteome</keyword>
<evidence type="ECO:0000313" key="8">
    <source>
        <dbReference type="Proteomes" id="UP000188929"/>
    </source>
</evidence>
<evidence type="ECO:0000256" key="2">
    <source>
        <dbReference type="ARBA" id="ARBA00023125"/>
    </source>
</evidence>
<evidence type="ECO:0000256" key="1">
    <source>
        <dbReference type="ARBA" id="ARBA00023015"/>
    </source>
</evidence>
<dbReference type="STRING" id="1834516.BL253_35495"/>
<dbReference type="Gene3D" id="1.10.357.10">
    <property type="entry name" value="Tetracycline Repressor, domain 2"/>
    <property type="match status" value="1"/>
</dbReference>
<dbReference type="OrthoDB" id="3474596at2"/>
<accession>A0A1V2HZW8</accession>
<gene>
    <name evidence="7" type="ORF">BL253_35495</name>
</gene>
<dbReference type="PRINTS" id="PR00455">
    <property type="entry name" value="HTHTETR"/>
</dbReference>
<protein>
    <submittedName>
        <fullName evidence="7">TetR family transcriptional regulator</fullName>
    </submittedName>
</protein>
<organism evidence="7 8">
    <name type="scientific">Pseudofrankia asymbiotica</name>
    <dbReference type="NCBI Taxonomy" id="1834516"/>
    <lineage>
        <taxon>Bacteria</taxon>
        <taxon>Bacillati</taxon>
        <taxon>Actinomycetota</taxon>
        <taxon>Actinomycetes</taxon>
        <taxon>Frankiales</taxon>
        <taxon>Frankiaceae</taxon>
        <taxon>Pseudofrankia</taxon>
    </lineage>
</organism>
<dbReference type="Pfam" id="PF00440">
    <property type="entry name" value="TetR_N"/>
    <property type="match status" value="1"/>
</dbReference>
<evidence type="ECO:0000256" key="3">
    <source>
        <dbReference type="ARBA" id="ARBA00023163"/>
    </source>
</evidence>
<dbReference type="GO" id="GO:0000976">
    <property type="term" value="F:transcription cis-regulatory region binding"/>
    <property type="evidence" value="ECO:0007669"/>
    <property type="project" value="TreeGrafter"/>
</dbReference>
<dbReference type="PROSITE" id="PS50977">
    <property type="entry name" value="HTH_TETR_2"/>
    <property type="match status" value="1"/>
</dbReference>
<evidence type="ECO:0000259" key="6">
    <source>
        <dbReference type="PROSITE" id="PS50977"/>
    </source>
</evidence>
<keyword evidence="3" id="KW-0804">Transcription</keyword>
<dbReference type="GO" id="GO:0003700">
    <property type="term" value="F:DNA-binding transcription factor activity"/>
    <property type="evidence" value="ECO:0007669"/>
    <property type="project" value="TreeGrafter"/>
</dbReference>
<evidence type="ECO:0000313" key="7">
    <source>
        <dbReference type="EMBL" id="ONH22529.1"/>
    </source>
</evidence>
<dbReference type="InterPro" id="IPR001647">
    <property type="entry name" value="HTH_TetR"/>
</dbReference>
<keyword evidence="1" id="KW-0805">Transcription regulation</keyword>
<dbReference type="InterPro" id="IPR050109">
    <property type="entry name" value="HTH-type_TetR-like_transc_reg"/>
</dbReference>
<dbReference type="InterPro" id="IPR009057">
    <property type="entry name" value="Homeodomain-like_sf"/>
</dbReference>
<dbReference type="SUPFAM" id="SSF46689">
    <property type="entry name" value="Homeodomain-like"/>
    <property type="match status" value="1"/>
</dbReference>
<reference evidence="8" key="1">
    <citation type="submission" date="2016-10" db="EMBL/GenBank/DDBJ databases">
        <title>Frankia sp. NRRL B-16386 Genome sequencing.</title>
        <authorList>
            <person name="Ghodhbane-Gtari F."/>
            <person name="Swanson E."/>
            <person name="Gueddou A."/>
            <person name="Hezbri K."/>
            <person name="Ktari K."/>
            <person name="Nouioui I."/>
            <person name="Morris K."/>
            <person name="Simpson S."/>
            <person name="Abebe-Akele F."/>
            <person name="Thomas K."/>
            <person name="Gtari M."/>
            <person name="Tisa L.S."/>
        </authorList>
    </citation>
    <scope>NUCLEOTIDE SEQUENCE [LARGE SCALE GENOMIC DNA]</scope>
    <source>
        <strain evidence="8">NRRL B-16386</strain>
    </source>
</reference>
<dbReference type="EMBL" id="MOMC01000105">
    <property type="protein sequence ID" value="ONH22529.1"/>
    <property type="molecule type" value="Genomic_DNA"/>
</dbReference>
<name>A0A1V2HZW8_9ACTN</name>
<dbReference type="PANTHER" id="PTHR30055:SF234">
    <property type="entry name" value="HTH-TYPE TRANSCRIPTIONAL REGULATOR BETI"/>
    <property type="match status" value="1"/>
</dbReference>
<proteinExistence type="predicted"/>
<feature type="region of interest" description="Disordered" evidence="5">
    <location>
        <begin position="222"/>
        <end position="245"/>
    </location>
</feature>
<sequence length="245" mass="26251">MARPTAKPAAGTVSDGNTDAPPADGVASPSARRRGTPDSKTRAAMVEAATQLMFDEGHVAVTARRVAAAVGVNPGLVHYYFASMDELLLAVFRQGAEANLRRHARALSSRQPLRSLWKVNSDPRGVKLFMEFIVLSYRNETIRTEIAAYAERFRAAEKKIIARALDRRGITAEGMAPGAASVLIDGLARIIAIERTLGVTSGHDDMLTLIEEHLGHFDAADLEAAPPSTSSPSKVNRAPTRSVIA</sequence>
<feature type="region of interest" description="Disordered" evidence="5">
    <location>
        <begin position="1"/>
        <end position="40"/>
    </location>
</feature>
<dbReference type="Proteomes" id="UP000188929">
    <property type="component" value="Unassembled WGS sequence"/>
</dbReference>
<evidence type="ECO:0000256" key="4">
    <source>
        <dbReference type="PROSITE-ProRule" id="PRU00335"/>
    </source>
</evidence>
<comment type="caution">
    <text evidence="7">The sequence shown here is derived from an EMBL/GenBank/DDBJ whole genome shotgun (WGS) entry which is preliminary data.</text>
</comment>
<feature type="DNA-binding region" description="H-T-H motif" evidence="4">
    <location>
        <begin position="62"/>
        <end position="81"/>
    </location>
</feature>